<reference evidence="20 21" key="1">
    <citation type="submission" date="2019-07" db="EMBL/GenBank/DDBJ databases">
        <title>Whole genome shotgun sequence of Cellulomonas aerilata NBRC 106308.</title>
        <authorList>
            <person name="Hosoyama A."/>
            <person name="Uohara A."/>
            <person name="Ohji S."/>
            <person name="Ichikawa N."/>
        </authorList>
    </citation>
    <scope>NUCLEOTIDE SEQUENCE [LARGE SCALE GENOMIC DNA]</scope>
    <source>
        <strain evidence="20 21">NBRC 106308</strain>
    </source>
</reference>
<keyword evidence="7 17" id="KW-0132">Cell division</keyword>
<evidence type="ECO:0000256" key="17">
    <source>
        <dbReference type="HAMAP-Rule" id="MF_00037"/>
    </source>
</evidence>
<feature type="region of interest" description="Disordered" evidence="18">
    <location>
        <begin position="1"/>
        <end position="24"/>
    </location>
</feature>
<comment type="function">
    <text evidence="2 17">Cell wall formation.</text>
</comment>
<evidence type="ECO:0000256" key="2">
    <source>
        <dbReference type="ARBA" id="ARBA00003921"/>
    </source>
</evidence>
<keyword evidence="13 17" id="KW-0560">Oxidoreductase</keyword>
<keyword evidence="10 17" id="KW-0521">NADP</keyword>
<feature type="active site" description="Proton donor" evidence="17">
    <location>
        <position position="276"/>
    </location>
</feature>
<dbReference type="GO" id="GO:0005829">
    <property type="term" value="C:cytosol"/>
    <property type="evidence" value="ECO:0007669"/>
    <property type="project" value="TreeGrafter"/>
</dbReference>
<evidence type="ECO:0000256" key="7">
    <source>
        <dbReference type="ARBA" id="ARBA00022618"/>
    </source>
</evidence>
<proteinExistence type="inferred from homology"/>
<dbReference type="Gene3D" id="3.30.43.10">
    <property type="entry name" value="Uridine Diphospho-n-acetylenolpyruvylglucosamine Reductase, domain 2"/>
    <property type="match status" value="1"/>
</dbReference>
<dbReference type="PANTHER" id="PTHR21071:SF4">
    <property type="entry name" value="UDP-N-ACETYLENOLPYRUVOYLGLUCOSAMINE REDUCTASE"/>
    <property type="match status" value="1"/>
</dbReference>
<dbReference type="InterPro" id="IPR016167">
    <property type="entry name" value="FAD-bd_PCMH_sub1"/>
</dbReference>
<evidence type="ECO:0000256" key="14">
    <source>
        <dbReference type="ARBA" id="ARBA00023306"/>
    </source>
</evidence>
<keyword evidence="14 17" id="KW-0131">Cell cycle</keyword>
<dbReference type="GO" id="GO:0071949">
    <property type="term" value="F:FAD binding"/>
    <property type="evidence" value="ECO:0007669"/>
    <property type="project" value="InterPro"/>
</dbReference>
<dbReference type="AlphaFoldDB" id="A0A512D8Y4"/>
<dbReference type="EMBL" id="BJYY01000001">
    <property type="protein sequence ID" value="GEO32857.1"/>
    <property type="molecule type" value="Genomic_DNA"/>
</dbReference>
<dbReference type="Proteomes" id="UP000321181">
    <property type="component" value="Unassembled WGS sequence"/>
</dbReference>
<evidence type="ECO:0000256" key="10">
    <source>
        <dbReference type="ARBA" id="ARBA00022857"/>
    </source>
</evidence>
<comment type="similarity">
    <text evidence="5 17">Belongs to the MurB family.</text>
</comment>
<dbReference type="NCBIfam" id="NF010478">
    <property type="entry name" value="PRK13903.1"/>
    <property type="match status" value="1"/>
</dbReference>
<feature type="compositionally biased region" description="Low complexity" evidence="18">
    <location>
        <begin position="7"/>
        <end position="20"/>
    </location>
</feature>
<evidence type="ECO:0000256" key="3">
    <source>
        <dbReference type="ARBA" id="ARBA00004496"/>
    </source>
</evidence>
<dbReference type="Gene3D" id="3.30.465.10">
    <property type="match status" value="1"/>
</dbReference>
<dbReference type="UniPathway" id="UPA00219"/>
<evidence type="ECO:0000259" key="19">
    <source>
        <dbReference type="PROSITE" id="PS51387"/>
    </source>
</evidence>
<feature type="domain" description="FAD-binding PCMH-type" evidence="19">
    <location>
        <begin position="39"/>
        <end position="221"/>
    </location>
</feature>
<keyword evidence="15 17" id="KW-0961">Cell wall biogenesis/degradation</keyword>
<evidence type="ECO:0000256" key="15">
    <source>
        <dbReference type="ARBA" id="ARBA00023316"/>
    </source>
</evidence>
<dbReference type="InterPro" id="IPR003170">
    <property type="entry name" value="MurB"/>
</dbReference>
<dbReference type="Gene3D" id="3.90.78.10">
    <property type="entry name" value="UDP-N-acetylenolpyruvoylglucosamine reductase, C-terminal domain"/>
    <property type="match status" value="1"/>
</dbReference>
<accession>A0A512D8Y4</accession>
<keyword evidence="12 17" id="KW-0573">Peptidoglycan synthesis</keyword>
<dbReference type="InterPro" id="IPR006094">
    <property type="entry name" value="Oxid_FAD_bind_N"/>
</dbReference>
<dbReference type="PROSITE" id="PS51387">
    <property type="entry name" value="FAD_PCMH"/>
    <property type="match status" value="1"/>
</dbReference>
<dbReference type="InterPro" id="IPR016166">
    <property type="entry name" value="FAD-bd_PCMH"/>
</dbReference>
<name>A0A512D8Y4_9CELL</name>
<evidence type="ECO:0000256" key="12">
    <source>
        <dbReference type="ARBA" id="ARBA00022984"/>
    </source>
</evidence>
<keyword evidence="8 17" id="KW-0285">Flavoprotein</keyword>
<evidence type="ECO:0000256" key="11">
    <source>
        <dbReference type="ARBA" id="ARBA00022960"/>
    </source>
</evidence>
<dbReference type="SUPFAM" id="SSF56176">
    <property type="entry name" value="FAD-binding/transporter-associated domain-like"/>
    <property type="match status" value="1"/>
</dbReference>
<dbReference type="GO" id="GO:0051301">
    <property type="term" value="P:cell division"/>
    <property type="evidence" value="ECO:0007669"/>
    <property type="project" value="UniProtKB-KW"/>
</dbReference>
<dbReference type="InterPro" id="IPR016169">
    <property type="entry name" value="FAD-bd_PCMH_sub2"/>
</dbReference>
<comment type="caution">
    <text evidence="20">The sequence shown here is derived from an EMBL/GenBank/DDBJ whole genome shotgun (WGS) entry which is preliminary data.</text>
</comment>
<evidence type="ECO:0000256" key="9">
    <source>
        <dbReference type="ARBA" id="ARBA00022827"/>
    </source>
</evidence>
<dbReference type="Pfam" id="PF01565">
    <property type="entry name" value="FAD_binding_4"/>
    <property type="match status" value="1"/>
</dbReference>
<dbReference type="HAMAP" id="MF_00037">
    <property type="entry name" value="MurB"/>
    <property type="match status" value="1"/>
</dbReference>
<evidence type="ECO:0000256" key="8">
    <source>
        <dbReference type="ARBA" id="ARBA00022630"/>
    </source>
</evidence>
<dbReference type="OrthoDB" id="9804753at2"/>
<dbReference type="GO" id="GO:0009252">
    <property type="term" value="P:peptidoglycan biosynthetic process"/>
    <property type="evidence" value="ECO:0007669"/>
    <property type="project" value="UniProtKB-UniRule"/>
</dbReference>
<dbReference type="GO" id="GO:0008762">
    <property type="term" value="F:UDP-N-acetylmuramate dehydrogenase activity"/>
    <property type="evidence" value="ECO:0007669"/>
    <property type="project" value="UniProtKB-UniRule"/>
</dbReference>
<comment type="cofactor">
    <cofactor evidence="1 17">
        <name>FAD</name>
        <dbReference type="ChEBI" id="CHEBI:57692"/>
    </cofactor>
</comment>
<evidence type="ECO:0000256" key="13">
    <source>
        <dbReference type="ARBA" id="ARBA00023002"/>
    </source>
</evidence>
<dbReference type="InterPro" id="IPR036318">
    <property type="entry name" value="FAD-bd_PCMH-like_sf"/>
</dbReference>
<evidence type="ECO:0000256" key="18">
    <source>
        <dbReference type="SAM" id="MobiDB-lite"/>
    </source>
</evidence>
<feature type="active site" evidence="17">
    <location>
        <position position="188"/>
    </location>
</feature>
<feature type="active site" evidence="17">
    <location>
        <position position="387"/>
    </location>
</feature>
<dbReference type="Pfam" id="PF02873">
    <property type="entry name" value="MurB_C"/>
    <property type="match status" value="1"/>
</dbReference>
<dbReference type="InterPro" id="IPR011601">
    <property type="entry name" value="MurB_C"/>
</dbReference>
<dbReference type="SUPFAM" id="SSF56194">
    <property type="entry name" value="Uridine diphospho-N-Acetylenolpyruvylglucosamine reductase, MurB, C-terminal domain"/>
    <property type="match status" value="1"/>
</dbReference>
<keyword evidence="21" id="KW-1185">Reference proteome</keyword>
<comment type="catalytic activity">
    <reaction evidence="16 17">
        <text>UDP-N-acetyl-alpha-D-muramate + NADP(+) = UDP-N-acetyl-3-O-(1-carboxyvinyl)-alpha-D-glucosamine + NADPH + H(+)</text>
        <dbReference type="Rhea" id="RHEA:12248"/>
        <dbReference type="ChEBI" id="CHEBI:15378"/>
        <dbReference type="ChEBI" id="CHEBI:57783"/>
        <dbReference type="ChEBI" id="CHEBI:58349"/>
        <dbReference type="ChEBI" id="CHEBI:68483"/>
        <dbReference type="ChEBI" id="CHEBI:70757"/>
        <dbReference type="EC" id="1.3.1.98"/>
    </reaction>
</comment>
<dbReference type="PANTHER" id="PTHR21071">
    <property type="entry name" value="UDP-N-ACETYLENOLPYRUVOYLGLUCOSAMINE REDUCTASE"/>
    <property type="match status" value="1"/>
</dbReference>
<protein>
    <recommendedName>
        <fullName evidence="17">UDP-N-acetylenolpyruvoylglucosamine reductase</fullName>
        <ecNumber evidence="17">1.3.1.98</ecNumber>
    </recommendedName>
    <alternativeName>
        <fullName evidence="17">UDP-N-acetylmuramate dehydrogenase</fullName>
    </alternativeName>
</protein>
<keyword evidence="11 17" id="KW-0133">Cell shape</keyword>
<organism evidence="20 21">
    <name type="scientific">Cellulomonas aerilata</name>
    <dbReference type="NCBI Taxonomy" id="515326"/>
    <lineage>
        <taxon>Bacteria</taxon>
        <taxon>Bacillati</taxon>
        <taxon>Actinomycetota</taxon>
        <taxon>Actinomycetes</taxon>
        <taxon>Micrococcales</taxon>
        <taxon>Cellulomonadaceae</taxon>
        <taxon>Cellulomonas</taxon>
    </lineage>
</organism>
<comment type="pathway">
    <text evidence="4 17">Cell wall biogenesis; peptidoglycan biosynthesis.</text>
</comment>
<dbReference type="GO" id="GO:0071555">
    <property type="term" value="P:cell wall organization"/>
    <property type="evidence" value="ECO:0007669"/>
    <property type="project" value="UniProtKB-KW"/>
</dbReference>
<dbReference type="RefSeq" id="WP_146899577.1">
    <property type="nucleotide sequence ID" value="NZ_BAAARM010000001.1"/>
</dbReference>
<evidence type="ECO:0000256" key="5">
    <source>
        <dbReference type="ARBA" id="ARBA00010485"/>
    </source>
</evidence>
<dbReference type="InterPro" id="IPR036635">
    <property type="entry name" value="MurB_C_sf"/>
</dbReference>
<gene>
    <name evidence="17 20" type="primary">murB</name>
    <name evidence="20" type="ORF">CAE01nite_05820</name>
</gene>
<evidence type="ECO:0000256" key="6">
    <source>
        <dbReference type="ARBA" id="ARBA00022490"/>
    </source>
</evidence>
<sequence>MSAALPTATTTGTTTGTTTADRAVSRPAPVLADLTTLRLGGPVGRLVETDSADALVEAVRAADAAGEPLLVLGGGSNLVVSDDGFPGVVVRDTRRGVHVDSADSCGGASITVPAGEVWDDLVARAVQEGWVGVEALSGIPGSTGAAPVQNIGAYGQEVSGVVSTVRVWDRERSRVRTLPLVDLRFGYRTSLLKQSLLEPGSPWGPTPRYVVLDVGMQLRRGDQSAPVVYPELARRLGIAVGERTSTRAVRDAVLELRGGKGMVLDDADPDTWSAGSFFTNPVLTTAQAEGLPPGAPRFPVRTAVPERTTGPSLGRVDPDLVKTSAAWLIEHAGFGRGFGLPAQVSLSTKHTLALTNRGGGTATELVALARTIRDGVRERFGITLEPEPVLVGLTL</sequence>
<comment type="subcellular location">
    <subcellularLocation>
        <location evidence="3 17">Cytoplasm</location>
    </subcellularLocation>
</comment>
<evidence type="ECO:0000256" key="4">
    <source>
        <dbReference type="ARBA" id="ARBA00004752"/>
    </source>
</evidence>
<keyword evidence="6 17" id="KW-0963">Cytoplasm</keyword>
<dbReference type="GO" id="GO:0008360">
    <property type="term" value="P:regulation of cell shape"/>
    <property type="evidence" value="ECO:0007669"/>
    <property type="project" value="UniProtKB-KW"/>
</dbReference>
<keyword evidence="9 17" id="KW-0274">FAD</keyword>
<evidence type="ECO:0000313" key="21">
    <source>
        <dbReference type="Proteomes" id="UP000321181"/>
    </source>
</evidence>
<evidence type="ECO:0000256" key="1">
    <source>
        <dbReference type="ARBA" id="ARBA00001974"/>
    </source>
</evidence>
<dbReference type="EC" id="1.3.1.98" evidence="17"/>
<evidence type="ECO:0000256" key="16">
    <source>
        <dbReference type="ARBA" id="ARBA00048914"/>
    </source>
</evidence>
<evidence type="ECO:0000313" key="20">
    <source>
        <dbReference type="EMBL" id="GEO32857.1"/>
    </source>
</evidence>